<protein>
    <submittedName>
        <fullName evidence="1">Uncharacterized protein</fullName>
    </submittedName>
</protein>
<proteinExistence type="predicted"/>
<name>A0ABM5UTE6_9COXI</name>
<reference evidence="1 2" key="1">
    <citation type="journal article" date="2015" name="Genome Biol. Evol.">
        <title>Distinctive Genome Reduction Rates Revealed by Genomic Analyses of Two Coxiella-Like Endosymbionts in Ticks.</title>
        <authorList>
            <person name="Gottlieb Y."/>
            <person name="Lalzar I."/>
            <person name="Klasson L."/>
        </authorList>
    </citation>
    <scope>NUCLEOTIDE SEQUENCE [LARGE SCALE GENOMIC DNA]</scope>
    <source>
        <strain evidence="1 2">CRt</strain>
    </source>
</reference>
<dbReference type="EMBL" id="CP011126">
    <property type="protein sequence ID" value="AKQ33202.1"/>
    <property type="molecule type" value="Genomic_DNA"/>
</dbReference>
<organism evidence="1 2">
    <name type="scientific">Candidatus Coxiella mudrowiae</name>
    <dbReference type="NCBI Taxonomy" id="2054173"/>
    <lineage>
        <taxon>Bacteria</taxon>
        <taxon>Pseudomonadati</taxon>
        <taxon>Pseudomonadota</taxon>
        <taxon>Gammaproteobacteria</taxon>
        <taxon>Legionellales</taxon>
        <taxon>Coxiellaceae</taxon>
        <taxon>Coxiella</taxon>
    </lineage>
</organism>
<evidence type="ECO:0000313" key="2">
    <source>
        <dbReference type="Proteomes" id="UP000063965"/>
    </source>
</evidence>
<dbReference type="Proteomes" id="UP000063965">
    <property type="component" value="Chromosome"/>
</dbReference>
<accession>A0ABM5UTE6</accession>
<keyword evidence="2" id="KW-1185">Reference proteome</keyword>
<gene>
    <name evidence="1" type="ORF">CleRT_01470</name>
</gene>
<sequence length="86" mass="9304">MEFNLKSTTVVELNRVIGGSAVPEQGSPYTYSLKSDERNKRISDVLTFNSGKIRGVYNKANNILTLGDNTPDPGAYSSAHCPPTLS</sequence>
<evidence type="ECO:0000313" key="1">
    <source>
        <dbReference type="EMBL" id="AKQ33202.1"/>
    </source>
</evidence>